<sequence length="73" mass="8538">MIVLILKFDLKLQFAYNSLGKTPGSLEWLLTSLSAPSVVNFDTYSDFYVSYYTYRNFSLTIMVLISIQFLWIH</sequence>
<comment type="caution">
    <text evidence="1">The sequence shown here is derived from an EMBL/GenBank/DDBJ whole genome shotgun (WGS) entry which is preliminary data.</text>
</comment>
<gene>
    <name evidence="1" type="ORF">BpHYR1_034530</name>
</gene>
<organism evidence="1 2">
    <name type="scientific">Brachionus plicatilis</name>
    <name type="common">Marine rotifer</name>
    <name type="synonym">Brachionus muelleri</name>
    <dbReference type="NCBI Taxonomy" id="10195"/>
    <lineage>
        <taxon>Eukaryota</taxon>
        <taxon>Metazoa</taxon>
        <taxon>Spiralia</taxon>
        <taxon>Gnathifera</taxon>
        <taxon>Rotifera</taxon>
        <taxon>Eurotatoria</taxon>
        <taxon>Monogononta</taxon>
        <taxon>Pseudotrocha</taxon>
        <taxon>Ploima</taxon>
        <taxon>Brachionidae</taxon>
        <taxon>Brachionus</taxon>
    </lineage>
</organism>
<keyword evidence="2" id="KW-1185">Reference proteome</keyword>
<dbReference type="Proteomes" id="UP000276133">
    <property type="component" value="Unassembled WGS sequence"/>
</dbReference>
<protein>
    <submittedName>
        <fullName evidence="1">Uncharacterized protein</fullName>
    </submittedName>
</protein>
<dbReference type="EMBL" id="REGN01001421">
    <property type="protein sequence ID" value="RNA34763.1"/>
    <property type="molecule type" value="Genomic_DNA"/>
</dbReference>
<reference evidence="1 2" key="1">
    <citation type="journal article" date="2018" name="Sci. Rep.">
        <title>Genomic signatures of local adaptation to the degree of environmental predictability in rotifers.</title>
        <authorList>
            <person name="Franch-Gras L."/>
            <person name="Hahn C."/>
            <person name="Garcia-Roger E.M."/>
            <person name="Carmona M.J."/>
            <person name="Serra M."/>
            <person name="Gomez A."/>
        </authorList>
    </citation>
    <scope>NUCLEOTIDE SEQUENCE [LARGE SCALE GENOMIC DNA]</scope>
    <source>
        <strain evidence="1">HYR1</strain>
    </source>
</reference>
<name>A0A3M7SG45_BRAPC</name>
<accession>A0A3M7SG45</accession>
<evidence type="ECO:0000313" key="2">
    <source>
        <dbReference type="Proteomes" id="UP000276133"/>
    </source>
</evidence>
<evidence type="ECO:0000313" key="1">
    <source>
        <dbReference type="EMBL" id="RNA34763.1"/>
    </source>
</evidence>
<dbReference type="AlphaFoldDB" id="A0A3M7SG45"/>
<proteinExistence type="predicted"/>